<protein>
    <submittedName>
        <fullName evidence="8">ABC transporter ATP-binding protein</fullName>
    </submittedName>
</protein>
<dbReference type="Proteomes" id="UP000297966">
    <property type="component" value="Unassembled WGS sequence"/>
</dbReference>
<evidence type="ECO:0000256" key="1">
    <source>
        <dbReference type="ARBA" id="ARBA00004417"/>
    </source>
</evidence>
<comment type="function">
    <text evidence="6">Involved in beta-(1--&gt;2)glucan export. Transmembrane domains (TMD) form a pore in the inner membrane and the ATP-binding domain (NBD) is responsible for energy generation.</text>
</comment>
<dbReference type="InterPro" id="IPR017871">
    <property type="entry name" value="ABC_transporter-like_CS"/>
</dbReference>
<organism evidence="8 9">
    <name type="scientific">Bradyrhizobium niftali</name>
    <dbReference type="NCBI Taxonomy" id="2560055"/>
    <lineage>
        <taxon>Bacteria</taxon>
        <taxon>Pseudomonadati</taxon>
        <taxon>Pseudomonadota</taxon>
        <taxon>Alphaproteobacteria</taxon>
        <taxon>Hyphomicrobiales</taxon>
        <taxon>Nitrobacteraceae</taxon>
        <taxon>Bradyrhizobium</taxon>
    </lineage>
</organism>
<evidence type="ECO:0000313" key="8">
    <source>
        <dbReference type="EMBL" id="TFV51210.1"/>
    </source>
</evidence>
<dbReference type="InterPro" id="IPR003593">
    <property type="entry name" value="AAA+_ATPase"/>
</dbReference>
<dbReference type="InterPro" id="IPR050319">
    <property type="entry name" value="ABC_transp_ATP-bind"/>
</dbReference>
<keyword evidence="4" id="KW-0547">Nucleotide-binding</keyword>
<dbReference type="EMBL" id="SPQT01000001">
    <property type="protein sequence ID" value="TFV51210.1"/>
    <property type="molecule type" value="Genomic_DNA"/>
</dbReference>
<evidence type="ECO:0000259" key="7">
    <source>
        <dbReference type="PROSITE" id="PS50893"/>
    </source>
</evidence>
<keyword evidence="9" id="KW-1185">Reference proteome</keyword>
<dbReference type="InterPro" id="IPR003439">
    <property type="entry name" value="ABC_transporter-like_ATP-bd"/>
</dbReference>
<reference evidence="8 9" key="1">
    <citation type="submission" date="2019-03" db="EMBL/GenBank/DDBJ databases">
        <title>Bradyrhizobium diversity isolated from nodules of Chamaecrista fasciculata.</title>
        <authorList>
            <person name="Klepa M.S."/>
            <person name="Urquiaga M.O."/>
            <person name="Hungria M."/>
            <person name="Delamuta J.R."/>
        </authorList>
    </citation>
    <scope>NUCLEOTIDE SEQUENCE [LARGE SCALE GENOMIC DNA]</scope>
    <source>
        <strain evidence="8 9">CNPSo 3448</strain>
    </source>
</reference>
<dbReference type="OrthoDB" id="9802264at2"/>
<dbReference type="GO" id="GO:0055085">
    <property type="term" value="P:transmembrane transport"/>
    <property type="evidence" value="ECO:0007669"/>
    <property type="project" value="UniProtKB-ARBA"/>
</dbReference>
<dbReference type="GO" id="GO:0016887">
    <property type="term" value="F:ATP hydrolysis activity"/>
    <property type="evidence" value="ECO:0007669"/>
    <property type="project" value="InterPro"/>
</dbReference>
<dbReference type="Pfam" id="PF00005">
    <property type="entry name" value="ABC_tran"/>
    <property type="match status" value="2"/>
</dbReference>
<dbReference type="AlphaFoldDB" id="A0A4Y9M7T3"/>
<dbReference type="CDD" id="cd03257">
    <property type="entry name" value="ABC_NikE_OppD_transporters"/>
    <property type="match status" value="2"/>
</dbReference>
<evidence type="ECO:0000256" key="4">
    <source>
        <dbReference type="ARBA" id="ARBA00022741"/>
    </source>
</evidence>
<evidence type="ECO:0000256" key="6">
    <source>
        <dbReference type="ARBA" id="ARBA00024722"/>
    </source>
</evidence>
<name>A0A4Y9M7T3_9BRAD</name>
<comment type="subcellular location">
    <subcellularLocation>
        <location evidence="1">Cell inner membrane</location>
        <topology evidence="1">Peripheral membrane protein</topology>
    </subcellularLocation>
</comment>
<accession>A0A4Y9M7T3</accession>
<dbReference type="InterPro" id="IPR013563">
    <property type="entry name" value="Oligopep_ABC_C"/>
</dbReference>
<sequence>MGPHGGGRAPTHASGTVGIDRALGRDCTHRDCLQPGRRWSSRRPQPEGRAVTPVLSIQNYTLDYISSAGPVRVLHDISLEIGPGEVLGLVGESGSGKSSLAWALMRHLPENAREVAGSLRLGDIDLQRLSPGELTRIRGRRLGMVFQDPSTSLNPTLTIGRQITEALIQHRGLKQRDASSLAVNLLGHVDLNNPAAIMRRYPHEISGGEKQRVIIATAFGCRPDVILFDEPTTALDVITGARILALFARLRRETGVAALYISHDLALVTRVADRVAVLERGRLVEQAPAADIFRAPRHANTRALVDAVPRPERRLVHDKPGDQVVLAASDIEVRYGSGRLFRDAPPPATKKIGLEVRGGEILGLVGESGSGKSSMARALTGLARFSGKITFDAHEIHRMRDMNAAYRRDVQIIFQHPDASLNPRHRIDEILSRPLKLYGGHLANIPRLLEQVRLPASYANRWPHQLSGGEKQRIAIARAFAARPKLVICDEITAPLDVSVQAQIIELLLALREETGTAFLFITHDLNLIRQIAHRIAVMRRGEMVDLLPVEDFDADHVHPYTRELMAASPVPVG</sequence>
<proteinExistence type="inferred from homology"/>
<dbReference type="GO" id="GO:0005524">
    <property type="term" value="F:ATP binding"/>
    <property type="evidence" value="ECO:0007669"/>
    <property type="project" value="UniProtKB-KW"/>
</dbReference>
<dbReference type="PANTHER" id="PTHR43776:SF7">
    <property type="entry name" value="D,D-DIPEPTIDE TRANSPORT ATP-BINDING PROTEIN DDPF-RELATED"/>
    <property type="match status" value="1"/>
</dbReference>
<evidence type="ECO:0000256" key="2">
    <source>
        <dbReference type="ARBA" id="ARBA00005417"/>
    </source>
</evidence>
<dbReference type="Pfam" id="PF08352">
    <property type="entry name" value="oligo_HPY"/>
    <property type="match status" value="1"/>
</dbReference>
<feature type="domain" description="ABC transporter" evidence="7">
    <location>
        <begin position="57"/>
        <end position="305"/>
    </location>
</feature>
<keyword evidence="3" id="KW-0813">Transport</keyword>
<evidence type="ECO:0000313" key="9">
    <source>
        <dbReference type="Proteomes" id="UP000297966"/>
    </source>
</evidence>
<dbReference type="PROSITE" id="PS00211">
    <property type="entry name" value="ABC_TRANSPORTER_1"/>
    <property type="match status" value="2"/>
</dbReference>
<comment type="similarity">
    <text evidence="2">Belongs to the ABC transporter superfamily.</text>
</comment>
<evidence type="ECO:0000256" key="5">
    <source>
        <dbReference type="ARBA" id="ARBA00022840"/>
    </source>
</evidence>
<dbReference type="SMART" id="SM00382">
    <property type="entry name" value="AAA"/>
    <property type="match status" value="2"/>
</dbReference>
<dbReference type="GO" id="GO:0015833">
    <property type="term" value="P:peptide transport"/>
    <property type="evidence" value="ECO:0007669"/>
    <property type="project" value="InterPro"/>
</dbReference>
<dbReference type="Gene3D" id="3.40.50.300">
    <property type="entry name" value="P-loop containing nucleotide triphosphate hydrolases"/>
    <property type="match status" value="2"/>
</dbReference>
<dbReference type="GO" id="GO:0005886">
    <property type="term" value="C:plasma membrane"/>
    <property type="evidence" value="ECO:0007669"/>
    <property type="project" value="UniProtKB-SubCell"/>
</dbReference>
<keyword evidence="5 8" id="KW-0067">ATP-binding</keyword>
<gene>
    <name evidence="8" type="ORF">E4K65_03750</name>
</gene>
<feature type="domain" description="ABC transporter" evidence="7">
    <location>
        <begin position="326"/>
        <end position="566"/>
    </location>
</feature>
<dbReference type="InterPro" id="IPR027417">
    <property type="entry name" value="P-loop_NTPase"/>
</dbReference>
<dbReference type="PROSITE" id="PS50893">
    <property type="entry name" value="ABC_TRANSPORTER_2"/>
    <property type="match status" value="2"/>
</dbReference>
<dbReference type="SUPFAM" id="SSF52540">
    <property type="entry name" value="P-loop containing nucleoside triphosphate hydrolases"/>
    <property type="match status" value="2"/>
</dbReference>
<comment type="caution">
    <text evidence="8">The sequence shown here is derived from an EMBL/GenBank/DDBJ whole genome shotgun (WGS) entry which is preliminary data.</text>
</comment>
<dbReference type="PANTHER" id="PTHR43776">
    <property type="entry name" value="TRANSPORT ATP-BINDING PROTEIN"/>
    <property type="match status" value="1"/>
</dbReference>
<evidence type="ECO:0000256" key="3">
    <source>
        <dbReference type="ARBA" id="ARBA00022448"/>
    </source>
</evidence>